<dbReference type="RefSeq" id="WP_269484137.1">
    <property type="nucleotide sequence ID" value="NZ_JAPXGO010000001.1"/>
</dbReference>
<dbReference type="AlphaFoldDB" id="A0A9Q4PV11"/>
<accession>A0A9Q4PV11</accession>
<evidence type="ECO:0000313" key="2">
    <source>
        <dbReference type="Proteomes" id="UP001075225"/>
    </source>
</evidence>
<dbReference type="Proteomes" id="UP001075225">
    <property type="component" value="Unassembled WGS sequence"/>
</dbReference>
<dbReference type="EMBL" id="JAPXGO010000001">
    <property type="protein sequence ID" value="MCZ6158995.1"/>
    <property type="molecule type" value="Genomic_DNA"/>
</dbReference>
<comment type="caution">
    <text evidence="1">The sequence shown here is derived from an EMBL/GenBank/DDBJ whole genome shotgun (WGS) entry which is preliminary data.</text>
</comment>
<gene>
    <name evidence="1" type="ORF">O6B32_00635</name>
</gene>
<protein>
    <submittedName>
        <fullName evidence="1">Uncharacterized protein</fullName>
    </submittedName>
</protein>
<sequence length="68" mass="8282">MKTTMDSTILYELKKEKEEEIAQRRWDYAMEEVERELKNIGSFSFLIEEMSHEDQEDFKKEVIGMIFK</sequence>
<organism evidence="1 2">
    <name type="scientific">Campylobacter ureolyticus</name>
    <dbReference type="NCBI Taxonomy" id="827"/>
    <lineage>
        <taxon>Bacteria</taxon>
        <taxon>Pseudomonadati</taxon>
        <taxon>Campylobacterota</taxon>
        <taxon>Epsilonproteobacteria</taxon>
        <taxon>Campylobacterales</taxon>
        <taxon>Campylobacteraceae</taxon>
        <taxon>Campylobacter</taxon>
    </lineage>
</organism>
<proteinExistence type="predicted"/>
<reference evidence="1" key="1">
    <citation type="submission" date="2022-12" db="EMBL/GenBank/DDBJ databases">
        <title>Species Delineation and Comparative Genomics within the Campylobacter ureolyticus Complex.</title>
        <authorList>
            <person name="Maki J."/>
            <person name="Howard M."/>
            <person name="Connelly S."/>
            <person name="Hardy D.J."/>
            <person name="Cameron A."/>
        </authorList>
    </citation>
    <scope>NUCLEOTIDE SEQUENCE</scope>
    <source>
        <strain evidence="1">URMC_787</strain>
    </source>
</reference>
<evidence type="ECO:0000313" key="1">
    <source>
        <dbReference type="EMBL" id="MCZ6158995.1"/>
    </source>
</evidence>
<name>A0A9Q4PV11_9BACT</name>